<sequence>MVREVTVQLDMDTFQNMEEMIEDHELARRMADQEGDEILDIGEARKYYAVLDKAA</sequence>
<protein>
    <submittedName>
        <fullName evidence="3">Uncharacterized protein</fullName>
    </submittedName>
</protein>
<organism evidence="3">
    <name type="scientific">Candidatus Kentrum sp. SD</name>
    <dbReference type="NCBI Taxonomy" id="2126332"/>
    <lineage>
        <taxon>Bacteria</taxon>
        <taxon>Pseudomonadati</taxon>
        <taxon>Pseudomonadota</taxon>
        <taxon>Gammaproteobacteria</taxon>
        <taxon>Candidatus Kentrum</taxon>
    </lineage>
</organism>
<evidence type="ECO:0000313" key="1">
    <source>
        <dbReference type="EMBL" id="VFK40935.1"/>
    </source>
</evidence>
<evidence type="ECO:0000313" key="3">
    <source>
        <dbReference type="EMBL" id="VFK79996.1"/>
    </source>
</evidence>
<proteinExistence type="predicted"/>
<dbReference type="InterPro" id="IPR049537">
    <property type="entry name" value="RelB-like"/>
</dbReference>
<reference evidence="3" key="1">
    <citation type="submission" date="2019-02" db="EMBL/GenBank/DDBJ databases">
        <authorList>
            <person name="Gruber-Vodicka R. H."/>
            <person name="Seah K. B. B."/>
        </authorList>
    </citation>
    <scope>NUCLEOTIDE SEQUENCE</scope>
    <source>
        <strain evidence="3">BECK_S127</strain>
        <strain evidence="2">BECK_S1320</strain>
        <strain evidence="1">BECK_S1321</strain>
    </source>
</reference>
<name>A0A451BNY0_9GAMM</name>
<evidence type="ECO:0000313" key="2">
    <source>
        <dbReference type="EMBL" id="VFK48742.1"/>
    </source>
</evidence>
<dbReference type="EMBL" id="CAADFR010000079">
    <property type="protein sequence ID" value="VFK40935.1"/>
    <property type="molecule type" value="Genomic_DNA"/>
</dbReference>
<accession>A0A451BNY0</accession>
<dbReference type="EMBL" id="CAADFU010000139">
    <property type="protein sequence ID" value="VFK48742.1"/>
    <property type="molecule type" value="Genomic_DNA"/>
</dbReference>
<dbReference type="Pfam" id="PF18506">
    <property type="entry name" value="RelB-like"/>
    <property type="match status" value="1"/>
</dbReference>
<dbReference type="AlphaFoldDB" id="A0A451BNY0"/>
<gene>
    <name evidence="3" type="ORF">BECKSD772D_GA0070982_107811</name>
    <name evidence="2" type="ORF">BECKSD772E_GA0070983_11398</name>
    <name evidence="1" type="ORF">BECKSD772F_GA0070984_10798</name>
</gene>
<dbReference type="EMBL" id="CAADHB010000078">
    <property type="protein sequence ID" value="VFK79996.1"/>
    <property type="molecule type" value="Genomic_DNA"/>
</dbReference>